<dbReference type="AlphaFoldDB" id="A0A645DSU0"/>
<name>A0A645DSU0_9ZZZZ</name>
<reference evidence="1" key="1">
    <citation type="submission" date="2019-08" db="EMBL/GenBank/DDBJ databases">
        <authorList>
            <person name="Kucharzyk K."/>
            <person name="Murdoch R.W."/>
            <person name="Higgins S."/>
            <person name="Loffler F."/>
        </authorList>
    </citation>
    <scope>NUCLEOTIDE SEQUENCE</scope>
</reference>
<accession>A0A645DSU0</accession>
<protein>
    <submittedName>
        <fullName evidence="1">Uncharacterized protein</fullName>
    </submittedName>
</protein>
<evidence type="ECO:0000313" key="1">
    <source>
        <dbReference type="EMBL" id="MPM92198.1"/>
    </source>
</evidence>
<comment type="caution">
    <text evidence="1">The sequence shown here is derived from an EMBL/GenBank/DDBJ whole genome shotgun (WGS) entry which is preliminary data.</text>
</comment>
<gene>
    <name evidence="1" type="ORF">SDC9_139333</name>
</gene>
<sequence length="66" mass="7680">MEMGNILLKVNSCKEGKTITSYVTEYESIYGFTVKTYINDLGHDIPEEALPHIVEFFKEHKLDDRK</sequence>
<organism evidence="1">
    <name type="scientific">bioreactor metagenome</name>
    <dbReference type="NCBI Taxonomy" id="1076179"/>
    <lineage>
        <taxon>unclassified sequences</taxon>
        <taxon>metagenomes</taxon>
        <taxon>ecological metagenomes</taxon>
    </lineage>
</organism>
<dbReference type="EMBL" id="VSSQ01039172">
    <property type="protein sequence ID" value="MPM92198.1"/>
    <property type="molecule type" value="Genomic_DNA"/>
</dbReference>
<proteinExistence type="predicted"/>